<comment type="caution">
    <text evidence="9">The sequence shown here is derived from an EMBL/GenBank/DDBJ whole genome shotgun (WGS) entry which is preliminary data.</text>
</comment>
<reference evidence="10" key="1">
    <citation type="submission" date="2019-01" db="EMBL/GenBank/DDBJ databases">
        <title>Cytophagaceae bacterium strain CAR-16.</title>
        <authorList>
            <person name="Chen W.-M."/>
        </authorList>
    </citation>
    <scope>NUCLEOTIDE SEQUENCE [LARGE SCALE GENOMIC DNA]</scope>
    <source>
        <strain evidence="10">WWJ-16</strain>
    </source>
</reference>
<dbReference type="PANTHER" id="PTHR43304:SF1">
    <property type="entry name" value="PAC DOMAIN-CONTAINING PROTEIN"/>
    <property type="match status" value="1"/>
</dbReference>
<feature type="domain" description="Histidine kinase" evidence="6">
    <location>
        <begin position="955"/>
        <end position="1165"/>
    </location>
</feature>
<dbReference type="SUPFAM" id="SSF55874">
    <property type="entry name" value="ATPase domain of HSP90 chaperone/DNA topoisomerase II/histidine kinase"/>
    <property type="match status" value="1"/>
</dbReference>
<evidence type="ECO:0000313" key="10">
    <source>
        <dbReference type="Proteomes" id="UP000289857"/>
    </source>
</evidence>
<evidence type="ECO:0000256" key="4">
    <source>
        <dbReference type="ARBA" id="ARBA00022679"/>
    </source>
</evidence>
<dbReference type="Gene3D" id="1.10.287.130">
    <property type="match status" value="1"/>
</dbReference>
<dbReference type="PANTHER" id="PTHR43304">
    <property type="entry name" value="PHYTOCHROME-LIKE PROTEIN CPH1"/>
    <property type="match status" value="1"/>
</dbReference>
<dbReference type="SMART" id="SM00091">
    <property type="entry name" value="PAS"/>
    <property type="match status" value="6"/>
</dbReference>
<dbReference type="GO" id="GO:0000155">
    <property type="term" value="F:phosphorelay sensor kinase activity"/>
    <property type="evidence" value="ECO:0007669"/>
    <property type="project" value="InterPro"/>
</dbReference>
<dbReference type="EMBL" id="SBKN01000005">
    <property type="protein sequence ID" value="RXR22226.1"/>
    <property type="molecule type" value="Genomic_DNA"/>
</dbReference>
<dbReference type="InterPro" id="IPR000700">
    <property type="entry name" value="PAS-assoc_C"/>
</dbReference>
<feature type="domain" description="PAS" evidence="7">
    <location>
        <begin position="292"/>
        <end position="366"/>
    </location>
</feature>
<dbReference type="InterPro" id="IPR005467">
    <property type="entry name" value="His_kinase_dom"/>
</dbReference>
<evidence type="ECO:0000259" key="7">
    <source>
        <dbReference type="PROSITE" id="PS50112"/>
    </source>
</evidence>
<dbReference type="Pfam" id="PF08447">
    <property type="entry name" value="PAS_3"/>
    <property type="match status" value="2"/>
</dbReference>
<feature type="domain" description="PAS" evidence="7">
    <location>
        <begin position="545"/>
        <end position="615"/>
    </location>
</feature>
<evidence type="ECO:0000259" key="8">
    <source>
        <dbReference type="PROSITE" id="PS50113"/>
    </source>
</evidence>
<feature type="domain" description="PAC" evidence="8">
    <location>
        <begin position="619"/>
        <end position="671"/>
    </location>
</feature>
<sequence>MMIPPTPSYENERLNELKSLQLIGLDEQDEFDMITSMAATICGTKISLISLITEDKQWFLSRQGLEVKETPREISLCAHAILTPEEPFLIENAREDERFYDNPLVVDAPNLVFYAGFPLITKNGYPIGTLCAIDDNPKSLSKVQIKKLKNLSSLCVKLFEYRKNLLEREELLHQIDTKNHLLEETQRVNKIGVWEYDLTSGKIVWSDIVYQIHELPYETAITVENGIQFYHRDYVEEIEKAVANCIQHDIPYQLECILITTKGNQRWVKATGRKVGEKLIGSFQDITELKNNELKFKAIFNSTFTFIGFLNLDGILLEANDTAITMAGITHEDVIGKYFWDCYWWQISENTKEELKANFFEAVKGKVIEYEVVVWVKDKTPITILFTLKPIFDENGEVVFVIPEGRPIQEIVDNNRRYKSVLDGTNAGTWEWNIESGAVVFNERWAAIAGYTLEELAPISIDTWHKLVHPQDLINSKKRLSDCFQHKIDFYEFEARVQHKNGDWIWVLDRGKVFEWTNEGAPLLMYGTRQDITIKKQNELALKVSEEAFRGNFESAGIGMALVGLNGNWLKVNRELCNILGYSEDELLKRTFQDITHPDDLQKDLIYLNELIEGKRDHYQMEKRYFHKEGHIVYIILAVSMVKDTEGTILHFISQIIDISKRKKQEFEIAYQQDLLNTFYKLSPIGIALMDYETGNFIDVNEKLLEPSGYTKIQFLLLNNQDITPPEYQVVDAKAKTELDSKGSYQLYEKELIRKDGTRYPVALQGVCVNDVHGNKRIWSIIRDISTEKEAERKLKEALSNFQAVLDASTQVSIIATDTLGQITFFNSGAEKLLGYSAEEMINLQTPLIIHKEEEVKKESKRLSLNYKKQINGFEVFVHEVNLGMPITKEWTYIDKDKNEIPVLLSVNAITTDHEIVGYLGIATDITIIKKVDEIQSLLNITEEQNNRLKNFAQIVSHNLRSHSGGISGIIELLRLELPHLDNYEQFDLLKQGAKSLVQTVDDLADIVKVNLTKHQLCPVNLYTLIEKNRNSLLLQLKQSDFQLINEVDENFEVQGVPVYVDSIVLNFITNAIKYRDYEKKAYLKIKTETTPQFKIISFEDNGVGIDLNRFGDKLFGMYKKFHNREDSRGIGLFITKNQIESMGGKIEVESEVNQGTTFKIFLKP</sequence>
<dbReference type="SMART" id="SM00086">
    <property type="entry name" value="PAC"/>
    <property type="match status" value="6"/>
</dbReference>
<dbReference type="AlphaFoldDB" id="A0A4Q1K8X7"/>
<dbReference type="SUPFAM" id="SSF47384">
    <property type="entry name" value="Homodimeric domain of signal transducing histidine kinase"/>
    <property type="match status" value="1"/>
</dbReference>
<dbReference type="PROSITE" id="PS50109">
    <property type="entry name" value="HIS_KIN"/>
    <property type="match status" value="1"/>
</dbReference>
<evidence type="ECO:0000313" key="9">
    <source>
        <dbReference type="EMBL" id="RXR22226.1"/>
    </source>
</evidence>
<dbReference type="OrthoDB" id="5522855at2"/>
<dbReference type="InterPro" id="IPR029016">
    <property type="entry name" value="GAF-like_dom_sf"/>
</dbReference>
<evidence type="ECO:0000256" key="5">
    <source>
        <dbReference type="ARBA" id="ARBA00022777"/>
    </source>
</evidence>
<evidence type="ECO:0000256" key="2">
    <source>
        <dbReference type="ARBA" id="ARBA00012438"/>
    </source>
</evidence>
<organism evidence="9 10">
    <name type="scientific">Flavobacterium stagni</name>
    <dbReference type="NCBI Taxonomy" id="2506421"/>
    <lineage>
        <taxon>Bacteria</taxon>
        <taxon>Pseudomonadati</taxon>
        <taxon>Bacteroidota</taxon>
        <taxon>Flavobacteriia</taxon>
        <taxon>Flavobacteriales</taxon>
        <taxon>Flavobacteriaceae</taxon>
        <taxon>Flavobacterium</taxon>
    </lineage>
</organism>
<dbReference type="PROSITE" id="PS50112">
    <property type="entry name" value="PAS"/>
    <property type="match status" value="4"/>
</dbReference>
<dbReference type="InterPro" id="IPR036890">
    <property type="entry name" value="HATPase_C_sf"/>
</dbReference>
<keyword evidence="10" id="KW-1185">Reference proteome</keyword>
<evidence type="ECO:0000256" key="3">
    <source>
        <dbReference type="ARBA" id="ARBA00022553"/>
    </source>
</evidence>
<comment type="catalytic activity">
    <reaction evidence="1">
        <text>ATP + protein L-histidine = ADP + protein N-phospho-L-histidine.</text>
        <dbReference type="EC" id="2.7.13.3"/>
    </reaction>
</comment>
<keyword evidence="4" id="KW-0808">Transferase</keyword>
<dbReference type="CDD" id="cd00130">
    <property type="entry name" value="PAS"/>
    <property type="match status" value="5"/>
</dbReference>
<feature type="domain" description="PAC" evidence="8">
    <location>
        <begin position="746"/>
        <end position="797"/>
    </location>
</feature>
<dbReference type="InterPro" id="IPR036097">
    <property type="entry name" value="HisK_dim/P_sf"/>
</dbReference>
<name>A0A4Q1K8X7_9FLAO</name>
<dbReference type="Pfam" id="PF13426">
    <property type="entry name" value="PAS_9"/>
    <property type="match status" value="3"/>
</dbReference>
<dbReference type="Gene3D" id="3.30.450.40">
    <property type="match status" value="1"/>
</dbReference>
<protein>
    <recommendedName>
        <fullName evidence="2">histidine kinase</fullName>
        <ecNumber evidence="2">2.7.13.3</ecNumber>
    </recommendedName>
</protein>
<dbReference type="NCBIfam" id="TIGR00229">
    <property type="entry name" value="sensory_box"/>
    <property type="match status" value="5"/>
</dbReference>
<keyword evidence="3" id="KW-0597">Phosphoprotein</keyword>
<dbReference type="PROSITE" id="PS50113">
    <property type="entry name" value="PAC"/>
    <property type="match status" value="3"/>
</dbReference>
<feature type="domain" description="PAS" evidence="7">
    <location>
        <begin position="798"/>
        <end position="843"/>
    </location>
</feature>
<dbReference type="InterPro" id="IPR052162">
    <property type="entry name" value="Sensor_kinase/Photoreceptor"/>
</dbReference>
<dbReference type="InterPro" id="IPR013655">
    <property type="entry name" value="PAS_fold_3"/>
</dbReference>
<keyword evidence="5" id="KW-0418">Kinase</keyword>
<feature type="domain" description="PAS" evidence="7">
    <location>
        <begin position="414"/>
        <end position="487"/>
    </location>
</feature>
<feature type="domain" description="PAC" evidence="8">
    <location>
        <begin position="491"/>
        <end position="544"/>
    </location>
</feature>
<gene>
    <name evidence="9" type="ORF">EQG61_09515</name>
</gene>
<evidence type="ECO:0000259" key="6">
    <source>
        <dbReference type="PROSITE" id="PS50109"/>
    </source>
</evidence>
<dbReference type="Proteomes" id="UP000289857">
    <property type="component" value="Unassembled WGS sequence"/>
</dbReference>
<dbReference type="InterPro" id="IPR035965">
    <property type="entry name" value="PAS-like_dom_sf"/>
</dbReference>
<dbReference type="InterPro" id="IPR003594">
    <property type="entry name" value="HATPase_dom"/>
</dbReference>
<dbReference type="InterPro" id="IPR001610">
    <property type="entry name" value="PAC"/>
</dbReference>
<dbReference type="SUPFAM" id="SSF55781">
    <property type="entry name" value="GAF domain-like"/>
    <property type="match status" value="1"/>
</dbReference>
<dbReference type="SMART" id="SM00387">
    <property type="entry name" value="HATPase_c"/>
    <property type="match status" value="1"/>
</dbReference>
<dbReference type="Pfam" id="PF02518">
    <property type="entry name" value="HATPase_c"/>
    <property type="match status" value="1"/>
</dbReference>
<evidence type="ECO:0000256" key="1">
    <source>
        <dbReference type="ARBA" id="ARBA00000085"/>
    </source>
</evidence>
<accession>A0A4Q1K8X7</accession>
<dbReference type="InterPro" id="IPR004358">
    <property type="entry name" value="Sig_transdc_His_kin-like_C"/>
</dbReference>
<dbReference type="SUPFAM" id="SSF55785">
    <property type="entry name" value="PYP-like sensor domain (PAS domain)"/>
    <property type="match status" value="6"/>
</dbReference>
<proteinExistence type="predicted"/>
<dbReference type="EC" id="2.7.13.3" evidence="2"/>
<dbReference type="InterPro" id="IPR000014">
    <property type="entry name" value="PAS"/>
</dbReference>
<dbReference type="Gene3D" id="3.30.450.20">
    <property type="entry name" value="PAS domain"/>
    <property type="match status" value="6"/>
</dbReference>
<dbReference type="PRINTS" id="PR00344">
    <property type="entry name" value="BCTRLSENSOR"/>
</dbReference>
<dbReference type="Gene3D" id="3.30.565.10">
    <property type="entry name" value="Histidine kinase-like ATPase, C-terminal domain"/>
    <property type="match status" value="1"/>
</dbReference>